<reference evidence="3" key="1">
    <citation type="submission" date="2011-12" db="EMBL/GenBank/DDBJ databases">
        <title>Complete sequence of Methanoregula formicicum SMSP.</title>
        <authorList>
            <person name="Lucas S."/>
            <person name="Han J."/>
            <person name="Lapidus A."/>
            <person name="Cheng J.-F."/>
            <person name="Goodwin L."/>
            <person name="Pitluck S."/>
            <person name="Peters L."/>
            <person name="Ovchinnikova G."/>
            <person name="Teshima H."/>
            <person name="Detter J.C."/>
            <person name="Han C."/>
            <person name="Tapia R."/>
            <person name="Land M."/>
            <person name="Hauser L."/>
            <person name="Kyrpides N."/>
            <person name="Ivanova N."/>
            <person name="Pagani I."/>
            <person name="Imachi H."/>
            <person name="Tamaki H."/>
            <person name="Sekiguchi Y."/>
            <person name="Kamagata Y."/>
            <person name="Cadillo-Quiroz H."/>
            <person name="Zinder S."/>
            <person name="Liu W.-T."/>
            <person name="Woyke T."/>
        </authorList>
    </citation>
    <scope>NUCLEOTIDE SEQUENCE [LARGE SCALE GENOMIC DNA]</scope>
    <source>
        <strain evidence="3">DSM 22288 / NBRC 105244 / SMSP</strain>
    </source>
</reference>
<evidence type="ECO:0008006" key="4">
    <source>
        <dbReference type="Google" id="ProtNLM"/>
    </source>
</evidence>
<dbReference type="KEGG" id="mfo:Metfor_1554"/>
<keyword evidence="3" id="KW-1185">Reference proteome</keyword>
<gene>
    <name evidence="2" type="ordered locus">Metfor_1554</name>
</gene>
<sequence precursor="true">MRKTLVLILAGTLCVMLAASGCTGSAPATTPSPAATAAPVESPAIATTTAPPSPETLPWAGTWNSTWLEKDGNSTVSILHLAQAGTDVTGNYRYTYPGVGNFTGSLNATVQGNTLVGTYAESDDDTGFFVFELSENKRSFTGRWVHAVNKSELAGSALTWNGVRE</sequence>
<dbReference type="Proteomes" id="UP000010824">
    <property type="component" value="Chromosome"/>
</dbReference>
<dbReference type="eggNOG" id="arCOG09448">
    <property type="taxonomic scope" value="Archaea"/>
</dbReference>
<proteinExistence type="predicted"/>
<name>L0HEY8_METFS</name>
<evidence type="ECO:0000313" key="2">
    <source>
        <dbReference type="EMBL" id="AGB02585.1"/>
    </source>
</evidence>
<dbReference type="HOGENOM" id="CLU_1607156_0_0_2"/>
<reference evidence="2 3" key="2">
    <citation type="journal article" date="2014" name="Genome Announc.">
        <title>Complete Genome Sequence of Methanoregula formicica SMSPT, a Mesophilic Hydrogenotrophic Methanogen Isolated from a Methanogenic Upflow Anaerobic Sludge Blanket Reactor.</title>
        <authorList>
            <person name="Yamamoto K."/>
            <person name="Tamaki H."/>
            <person name="Cadillo-Quiroz H."/>
            <person name="Imachi H."/>
            <person name="Kyrpides N."/>
            <person name="Woyke T."/>
            <person name="Goodwin L."/>
            <person name="Zinder S.H."/>
            <person name="Kamagata Y."/>
            <person name="Liu W.T."/>
        </authorList>
    </citation>
    <scope>NUCLEOTIDE SEQUENCE [LARGE SCALE GENOMIC DNA]</scope>
    <source>
        <strain evidence="3">DSM 22288 / NBRC 105244 / SMSP</strain>
    </source>
</reference>
<accession>L0HEY8</accession>
<organism evidence="2 3">
    <name type="scientific">Methanoregula formicica (strain DSM 22288 / NBRC 105244 / SMSP)</name>
    <dbReference type="NCBI Taxonomy" id="593750"/>
    <lineage>
        <taxon>Archaea</taxon>
        <taxon>Methanobacteriati</taxon>
        <taxon>Methanobacteriota</taxon>
        <taxon>Stenosarchaea group</taxon>
        <taxon>Methanomicrobia</taxon>
        <taxon>Methanomicrobiales</taxon>
        <taxon>Methanoregulaceae</taxon>
        <taxon>Methanoregula</taxon>
    </lineage>
</organism>
<evidence type="ECO:0000256" key="1">
    <source>
        <dbReference type="SAM" id="MobiDB-lite"/>
    </source>
</evidence>
<feature type="region of interest" description="Disordered" evidence="1">
    <location>
        <begin position="28"/>
        <end position="58"/>
    </location>
</feature>
<dbReference type="AlphaFoldDB" id="L0HEY8"/>
<dbReference type="InParanoid" id="L0HEY8"/>
<feature type="compositionally biased region" description="Low complexity" evidence="1">
    <location>
        <begin position="28"/>
        <end position="50"/>
    </location>
</feature>
<dbReference type="PROSITE" id="PS51257">
    <property type="entry name" value="PROKAR_LIPOPROTEIN"/>
    <property type="match status" value="1"/>
</dbReference>
<evidence type="ECO:0000313" key="3">
    <source>
        <dbReference type="Proteomes" id="UP000010824"/>
    </source>
</evidence>
<protein>
    <recommendedName>
        <fullName evidence="4">Lipoprotein</fullName>
    </recommendedName>
</protein>
<dbReference type="EMBL" id="CP003167">
    <property type="protein sequence ID" value="AGB02585.1"/>
    <property type="molecule type" value="Genomic_DNA"/>
</dbReference>